<dbReference type="EMBL" id="NCKV01000149">
    <property type="protein sequence ID" value="RWS31489.1"/>
    <property type="molecule type" value="Genomic_DNA"/>
</dbReference>
<protein>
    <submittedName>
        <fullName evidence="16">Cadherin-23-like protein</fullName>
    </submittedName>
</protein>
<sequence length="1827" mass="203978">MSGFSISEDTVVGSTVYQLRGRDPDGKRVFYYISGDVFTVDKDTGIVKLLKPLDREREPILDVIITIIDDKIGNRPANTVSVQREIKVADVNDNRPEFQGTPYSFIVSESTKLFTTVYENVVVVDKDSGINSQVTIECDTRVTAVACQIFNIQTQQIGESRYKVSISLKGTQLDFETSPNYVMTLIATDKGGLHSTADIQIKVDDVQDEPPKFLNYPYSLTVNESTPPGTDVLTVIVRDGDASPTIRRPLQVDLTNDVKKYFRLRKGNDDTWILQTTEYMIDREDPEILLNGGIYQVVLRAAEMINPTIVGDISFANVTVVINDINDQQPNFNLKSVNIVIPEDIASGSAIPGLNLVVSDSDIGDNAKFSLEIEDVNPNNPASKAFAVSPSVAIGRTPVIVKVINSDLLDFEDEVKRVFFFNIVAIQKNVRVASSITLSLSDANDNQPIFEQNEYHLRVPENTHPNQIVYRLQAYDFDSGEFGTITYSLKGFGSEKFSVNRDTGEISVSNCSRVGFALEDENFQCLDYEQQPSYSLTYEATDGGGKYSTVNLFIEIEDINDNRPQFVKNLYVRELYEKDVTISPSLFVKATDNDGPLQGGNSGIRYLIKSTNLTGLTVDPITGEVLLTQAIKADFTLNKITGMRKKLNYEAIVVAKDGGEPPLTSEAKIIIHVKSERDGAPLFTNEPYIANINENSPPGTLVIQVKAIDPDGPDSELKYSIIEGTKDNFILEEHTGKIIVSPHANLDRDGYGSQYILTVAVVDSGLPVPLTSTTNVTIIVDDVNNKPPQFDSDSYAVYLQEEQWTVGEEILVVRATDADSNSRIRYALMQNEIKVRDKTGALLPPPLKSFANAFRIDATTGSIKINSKLDFSKASTILMPIEATDINAIEGERNSQKSVAELSIYLKSHNDKNPVFAPPWTLSNPFYYINLTEEMIIGSTIITFAAKDVLSNKPVVEFEKIKSSDHENYFTISPLSGVMTLNKRIDFEELSVKLLKVSVKAKSGSLTVNSDKRPTSIANLVITVQDINDNSPIFSKDVYEASVSESAVWPKTIITLQATDKDSDEYGRIEYTVSGDGSELFEINKNTGTLSVKKGSTLDRETKSAYNLQVTATDNNRDETNSQSTNLSTTQRKTSVFVKITLTDINDNPPKFSEKKYESIIPENIAIGSKVGSVAATDPDEGVNGQIQYEIQNSEDLFTIDSKSGEIFVAKALSGKGRNEPYFLSIKATDSGTPSLWSETHFSVVIGDISANDGIPKFLKPSQNEIVFVNENAKPGTFVYQVEAIDADSKELPDGQVMYKFANPSPFFEINAFNGIISVSKSSGKEAVLDRERFENHTLILIAYDLGTPSQESHRVLFIQVNDTNDNEPYFDRKITATKVFNIDEEIPIGTVIGSVQAFDADKGVNSEINYFLFDESEKNAFDIETKNNIGYIKTMKRMDIEKIKSYTFAVKAYSVVKSSHEKLSKYMKFNANDFSEMKVQVNLMNINDNPPQFVSDNYITVIKYDIEVNTPLFTFKATDEDFKNDKSTKENWIEYSLKDVTFTRNEEERNNLSHVFDLEKLSGILKSELSLRSYVGGCFNLVVEAYSNSQKLKKHSFNDYVTVNAKIFVLRDKDLLKFIFHKKPDEVKQTLNGLKSDVESMTKQSDFNIHFEDTQFYERKDGSLDFESTIACFQIVKSSENTAGYVLSNDEAFKLLKNSSTEEMNELFAKYGVQSIEDCITNKANYRITTTETWIIILALVMATITILLTIIASNIKRTLKKKMNLLGVDQTHQRKGITPPGHPYGVPVTRSPSFLNTVDQRIYEWQETTNPQLDALSFRSFPTLR</sequence>
<dbReference type="FunFam" id="2.60.40.60:FF:000020">
    <property type="entry name" value="Dachsous cadherin-related 1b"/>
    <property type="match status" value="2"/>
</dbReference>
<feature type="domain" description="Cadherin" evidence="15">
    <location>
        <begin position="333"/>
        <end position="450"/>
    </location>
</feature>
<dbReference type="InterPro" id="IPR020894">
    <property type="entry name" value="Cadherin_CS"/>
</dbReference>
<keyword evidence="7" id="KW-0130">Cell adhesion</keyword>
<feature type="domain" description="Cadherin" evidence="15">
    <location>
        <begin position="214"/>
        <end position="332"/>
    </location>
</feature>
<dbReference type="OrthoDB" id="6491773at2759"/>
<keyword evidence="10" id="KW-1015">Disulfide bond</keyword>
<dbReference type="InterPro" id="IPR015919">
    <property type="entry name" value="Cadherin-like_sf"/>
</dbReference>
<feature type="domain" description="Cadherin" evidence="15">
    <location>
        <begin position="802"/>
        <end position="916"/>
    </location>
</feature>
<feature type="domain" description="Cadherin" evidence="15">
    <location>
        <begin position="923"/>
        <end position="1034"/>
    </location>
</feature>
<dbReference type="CDD" id="cd11304">
    <property type="entry name" value="Cadherin_repeat"/>
    <property type="match status" value="12"/>
</dbReference>
<dbReference type="PRINTS" id="PR00205">
    <property type="entry name" value="CADHERIN"/>
</dbReference>
<dbReference type="GO" id="GO:0007424">
    <property type="term" value="P:open tracheal system development"/>
    <property type="evidence" value="ECO:0007669"/>
    <property type="project" value="UniProtKB-ARBA"/>
</dbReference>
<dbReference type="PROSITE" id="PS50268">
    <property type="entry name" value="CADHERIN_2"/>
    <property type="match status" value="13"/>
</dbReference>
<evidence type="ECO:0000259" key="15">
    <source>
        <dbReference type="PROSITE" id="PS50268"/>
    </source>
</evidence>
<feature type="domain" description="Cadherin" evidence="15">
    <location>
        <begin position="1375"/>
        <end position="1494"/>
    </location>
</feature>
<feature type="domain" description="Cadherin" evidence="15">
    <location>
        <begin position="4"/>
        <end position="98"/>
    </location>
</feature>
<evidence type="ECO:0000313" key="17">
    <source>
        <dbReference type="Proteomes" id="UP000288716"/>
    </source>
</evidence>
<evidence type="ECO:0000256" key="10">
    <source>
        <dbReference type="ARBA" id="ARBA00023157"/>
    </source>
</evidence>
<keyword evidence="5" id="KW-0677">Repeat</keyword>
<accession>A0A443SVF2</accession>
<dbReference type="GO" id="GO:0007156">
    <property type="term" value="P:homophilic cell adhesion via plasma membrane adhesion molecules"/>
    <property type="evidence" value="ECO:0007669"/>
    <property type="project" value="InterPro"/>
</dbReference>
<keyword evidence="6 12" id="KW-0106">Calcium</keyword>
<keyword evidence="2" id="KW-0245">EGF-like domain</keyword>
<dbReference type="Gene3D" id="2.60.40.60">
    <property type="entry name" value="Cadherins"/>
    <property type="match status" value="14"/>
</dbReference>
<name>A0A443SVF2_9ACAR</name>
<evidence type="ECO:0000256" key="13">
    <source>
        <dbReference type="SAM" id="MobiDB-lite"/>
    </source>
</evidence>
<evidence type="ECO:0000256" key="6">
    <source>
        <dbReference type="ARBA" id="ARBA00022837"/>
    </source>
</evidence>
<proteinExistence type="predicted"/>
<evidence type="ECO:0000256" key="14">
    <source>
        <dbReference type="SAM" id="Phobius"/>
    </source>
</evidence>
<evidence type="ECO:0000256" key="11">
    <source>
        <dbReference type="ARBA" id="ARBA00023180"/>
    </source>
</evidence>
<feature type="domain" description="Cadherin" evidence="15">
    <location>
        <begin position="564"/>
        <end position="683"/>
    </location>
</feature>
<evidence type="ECO:0000256" key="12">
    <source>
        <dbReference type="PROSITE-ProRule" id="PRU00043"/>
    </source>
</evidence>
<dbReference type="FunFam" id="2.60.40.60:FF:000013">
    <property type="entry name" value="Cadherin EGF LAG seven-pass G-type receptor"/>
    <property type="match status" value="1"/>
</dbReference>
<dbReference type="GO" id="GO:0001736">
    <property type="term" value="P:establishment of planar polarity"/>
    <property type="evidence" value="ECO:0007669"/>
    <property type="project" value="UniProtKB-ARBA"/>
</dbReference>
<feature type="domain" description="Cadherin" evidence="15">
    <location>
        <begin position="684"/>
        <end position="790"/>
    </location>
</feature>
<dbReference type="Pfam" id="PF00028">
    <property type="entry name" value="Cadherin"/>
    <property type="match status" value="9"/>
</dbReference>
<dbReference type="PANTHER" id="PTHR24026:SF133">
    <property type="entry name" value="CADHERIN-RELATED FAMILY MEMBER 2"/>
    <property type="match status" value="1"/>
</dbReference>
<dbReference type="GO" id="GO:0030855">
    <property type="term" value="P:epithelial cell differentiation"/>
    <property type="evidence" value="ECO:0007669"/>
    <property type="project" value="UniProtKB-ARBA"/>
</dbReference>
<dbReference type="GO" id="GO:0005886">
    <property type="term" value="C:plasma membrane"/>
    <property type="evidence" value="ECO:0007669"/>
    <property type="project" value="InterPro"/>
</dbReference>
<dbReference type="PROSITE" id="PS00232">
    <property type="entry name" value="CADHERIN_1"/>
    <property type="match status" value="6"/>
</dbReference>
<dbReference type="STRING" id="299467.A0A443SVF2"/>
<feature type="domain" description="Cadherin" evidence="15">
    <location>
        <begin position="1153"/>
        <end position="1258"/>
    </location>
</feature>
<evidence type="ECO:0000313" key="16">
    <source>
        <dbReference type="EMBL" id="RWS31489.1"/>
    </source>
</evidence>
<dbReference type="InterPro" id="IPR002126">
    <property type="entry name" value="Cadherin-like_dom"/>
</dbReference>
<keyword evidence="11" id="KW-0325">Glycoprotein</keyword>
<dbReference type="FunFam" id="2.60.40.60:FF:000118">
    <property type="entry name" value="protocadherin Fat 4"/>
    <property type="match status" value="1"/>
</dbReference>
<evidence type="ECO:0000256" key="9">
    <source>
        <dbReference type="ARBA" id="ARBA00023136"/>
    </source>
</evidence>
<dbReference type="VEuPathDB" id="VectorBase:LDEU000552"/>
<feature type="region of interest" description="Disordered" evidence="13">
    <location>
        <begin position="1109"/>
        <end position="1128"/>
    </location>
</feature>
<comment type="subcellular location">
    <subcellularLocation>
        <location evidence="1">Membrane</location>
        <topology evidence="1">Single-pass type I membrane protein</topology>
    </subcellularLocation>
</comment>
<evidence type="ECO:0000256" key="8">
    <source>
        <dbReference type="ARBA" id="ARBA00022989"/>
    </source>
</evidence>
<dbReference type="GO" id="GO:0005509">
    <property type="term" value="F:calcium ion binding"/>
    <property type="evidence" value="ECO:0007669"/>
    <property type="project" value="UniProtKB-UniRule"/>
</dbReference>
<reference evidence="16 17" key="1">
    <citation type="journal article" date="2018" name="Gigascience">
        <title>Genomes of trombidid mites reveal novel predicted allergens and laterally-transferred genes associated with secondary metabolism.</title>
        <authorList>
            <person name="Dong X."/>
            <person name="Chaisiri K."/>
            <person name="Xia D."/>
            <person name="Armstrong S.D."/>
            <person name="Fang Y."/>
            <person name="Donnelly M.J."/>
            <person name="Kadowaki T."/>
            <person name="McGarry J.W."/>
            <person name="Darby A.C."/>
            <person name="Makepeace B.L."/>
        </authorList>
    </citation>
    <scope>NUCLEOTIDE SEQUENCE [LARGE SCALE GENOMIC DNA]</scope>
    <source>
        <strain evidence="16">UoL-UT</strain>
    </source>
</reference>
<keyword evidence="17" id="KW-1185">Reference proteome</keyword>
<dbReference type="PANTHER" id="PTHR24026">
    <property type="entry name" value="FAT ATYPICAL CADHERIN-RELATED"/>
    <property type="match status" value="1"/>
</dbReference>
<evidence type="ECO:0000256" key="2">
    <source>
        <dbReference type="ARBA" id="ARBA00022536"/>
    </source>
</evidence>
<comment type="caution">
    <text evidence="16">The sequence shown here is derived from an EMBL/GenBank/DDBJ whole genome shotgun (WGS) entry which is preliminary data.</text>
</comment>
<evidence type="ECO:0000256" key="7">
    <source>
        <dbReference type="ARBA" id="ARBA00022889"/>
    </source>
</evidence>
<evidence type="ECO:0000256" key="1">
    <source>
        <dbReference type="ARBA" id="ARBA00004479"/>
    </source>
</evidence>
<keyword evidence="3 14" id="KW-0812">Transmembrane</keyword>
<evidence type="ECO:0000256" key="5">
    <source>
        <dbReference type="ARBA" id="ARBA00022737"/>
    </source>
</evidence>
<dbReference type="FunFam" id="2.60.40.60:FF:000092">
    <property type="entry name" value="Protocadherin 8"/>
    <property type="match status" value="1"/>
</dbReference>
<feature type="domain" description="Cadherin" evidence="15">
    <location>
        <begin position="1035"/>
        <end position="1152"/>
    </location>
</feature>
<keyword evidence="4" id="KW-0732">Signal</keyword>
<dbReference type="SUPFAM" id="SSF49313">
    <property type="entry name" value="Cadherin-like"/>
    <property type="match status" value="14"/>
</dbReference>
<evidence type="ECO:0000256" key="4">
    <source>
        <dbReference type="ARBA" id="ARBA00022729"/>
    </source>
</evidence>
<keyword evidence="9 14" id="KW-0472">Membrane</keyword>
<gene>
    <name evidence="16" type="ORF">B4U80_04254</name>
</gene>
<keyword evidence="8 14" id="KW-1133">Transmembrane helix</keyword>
<feature type="domain" description="Cadherin" evidence="15">
    <location>
        <begin position="451"/>
        <end position="566"/>
    </location>
</feature>
<dbReference type="Proteomes" id="UP000288716">
    <property type="component" value="Unassembled WGS sequence"/>
</dbReference>
<dbReference type="SMART" id="SM00112">
    <property type="entry name" value="CA"/>
    <property type="match status" value="13"/>
</dbReference>
<feature type="domain" description="Cadherin" evidence="15">
    <location>
        <begin position="99"/>
        <end position="213"/>
    </location>
</feature>
<organism evidence="16 17">
    <name type="scientific">Leptotrombidium deliense</name>
    <dbReference type="NCBI Taxonomy" id="299467"/>
    <lineage>
        <taxon>Eukaryota</taxon>
        <taxon>Metazoa</taxon>
        <taxon>Ecdysozoa</taxon>
        <taxon>Arthropoda</taxon>
        <taxon>Chelicerata</taxon>
        <taxon>Arachnida</taxon>
        <taxon>Acari</taxon>
        <taxon>Acariformes</taxon>
        <taxon>Trombidiformes</taxon>
        <taxon>Prostigmata</taxon>
        <taxon>Anystina</taxon>
        <taxon>Parasitengona</taxon>
        <taxon>Trombiculoidea</taxon>
        <taxon>Trombiculidae</taxon>
        <taxon>Leptotrombidium</taxon>
    </lineage>
</organism>
<feature type="transmembrane region" description="Helical" evidence="14">
    <location>
        <begin position="1735"/>
        <end position="1757"/>
    </location>
</feature>
<evidence type="ECO:0000256" key="3">
    <source>
        <dbReference type="ARBA" id="ARBA00022692"/>
    </source>
</evidence>
<feature type="domain" description="Cadherin" evidence="15">
    <location>
        <begin position="1261"/>
        <end position="1371"/>
    </location>
</feature>